<dbReference type="Gene3D" id="3.30.200.20">
    <property type="entry name" value="Phosphorylase Kinase, domain 1"/>
    <property type="match status" value="1"/>
</dbReference>
<accession>A0A5C1AP43</accession>
<evidence type="ECO:0000313" key="8">
    <source>
        <dbReference type="Proteomes" id="UP000324974"/>
    </source>
</evidence>
<feature type="domain" description="Protein kinase" evidence="6">
    <location>
        <begin position="57"/>
        <end position="319"/>
    </location>
</feature>
<dbReference type="PANTHER" id="PTHR43289">
    <property type="entry name" value="MITOGEN-ACTIVATED PROTEIN KINASE KINASE KINASE 20-RELATED"/>
    <property type="match status" value="1"/>
</dbReference>
<dbReference type="EMBL" id="CP042425">
    <property type="protein sequence ID" value="QEL19786.1"/>
    <property type="molecule type" value="Genomic_DNA"/>
</dbReference>
<dbReference type="PROSITE" id="PS00107">
    <property type="entry name" value="PROTEIN_KINASE_ATP"/>
    <property type="match status" value="1"/>
</dbReference>
<dbReference type="GO" id="GO:0004674">
    <property type="term" value="F:protein serine/threonine kinase activity"/>
    <property type="evidence" value="ECO:0007669"/>
    <property type="project" value="UniProtKB-KW"/>
</dbReference>
<name>A0A5C1AP43_9BACT</name>
<dbReference type="InterPro" id="IPR011009">
    <property type="entry name" value="Kinase-like_dom_sf"/>
</dbReference>
<keyword evidence="2 5" id="KW-0547">Nucleotide-binding</keyword>
<dbReference type="PROSITE" id="PS00108">
    <property type="entry name" value="PROTEIN_KINASE_ST"/>
    <property type="match status" value="1"/>
</dbReference>
<protein>
    <submittedName>
        <fullName evidence="7">Serine/threonine protein kinase</fullName>
    </submittedName>
</protein>
<dbReference type="CDD" id="cd14014">
    <property type="entry name" value="STKc_PknB_like"/>
    <property type="match status" value="1"/>
</dbReference>
<dbReference type="InterPro" id="IPR008271">
    <property type="entry name" value="Ser/Thr_kinase_AS"/>
</dbReference>
<dbReference type="InterPro" id="IPR000719">
    <property type="entry name" value="Prot_kinase_dom"/>
</dbReference>
<keyword evidence="7" id="KW-0723">Serine/threonine-protein kinase</keyword>
<dbReference type="SMART" id="SM00220">
    <property type="entry name" value="S_TKc"/>
    <property type="match status" value="1"/>
</dbReference>
<evidence type="ECO:0000256" key="1">
    <source>
        <dbReference type="ARBA" id="ARBA00022679"/>
    </source>
</evidence>
<dbReference type="InterPro" id="IPR017441">
    <property type="entry name" value="Protein_kinase_ATP_BS"/>
</dbReference>
<dbReference type="KEGG" id="lrs:PX52LOC_06865"/>
<dbReference type="PANTHER" id="PTHR43289:SF6">
    <property type="entry name" value="SERINE_THREONINE-PROTEIN KINASE NEKL-3"/>
    <property type="match status" value="1"/>
</dbReference>
<feature type="binding site" evidence="5">
    <location>
        <position position="86"/>
    </location>
    <ligand>
        <name>ATP</name>
        <dbReference type="ChEBI" id="CHEBI:30616"/>
    </ligand>
</feature>
<evidence type="ECO:0000256" key="2">
    <source>
        <dbReference type="ARBA" id="ARBA00022741"/>
    </source>
</evidence>
<evidence type="ECO:0000256" key="3">
    <source>
        <dbReference type="ARBA" id="ARBA00022777"/>
    </source>
</evidence>
<dbReference type="RefSeq" id="WP_168219367.1">
    <property type="nucleotide sequence ID" value="NZ_CP042425.1"/>
</dbReference>
<dbReference type="GO" id="GO:0005524">
    <property type="term" value="F:ATP binding"/>
    <property type="evidence" value="ECO:0007669"/>
    <property type="project" value="UniProtKB-UniRule"/>
</dbReference>
<dbReference type="SUPFAM" id="SSF56112">
    <property type="entry name" value="Protein kinase-like (PK-like)"/>
    <property type="match status" value="1"/>
</dbReference>
<organism evidence="7 8">
    <name type="scientific">Limnoglobus roseus</name>
    <dbReference type="NCBI Taxonomy" id="2598579"/>
    <lineage>
        <taxon>Bacteria</taxon>
        <taxon>Pseudomonadati</taxon>
        <taxon>Planctomycetota</taxon>
        <taxon>Planctomycetia</taxon>
        <taxon>Gemmatales</taxon>
        <taxon>Gemmataceae</taxon>
        <taxon>Limnoglobus</taxon>
    </lineage>
</organism>
<sequence length="1171" mass="126556">MNAKGSSLIRLTPIEAAPTDLLAEHPPNTDDFPTVITPSSLDASNPALMPGSRLGNFELLEAIGAGGMATVLKARDLDLGRIVALKILPPVTARDSEAVKRFKLEARAAAKLDHENIARVYFCGEDRGLHFIAFEFVEGEDLRRRIDRVGRVSPHDAVHYLLQLSAGLAHAAERGVIHRDIKPSNILITPDGRAKIVDMGLARHLEGQSFNGGVTQSGVTLGTFDYISPEQALDPRRADIRSDIYSLGCAFYHALTGRPPVPEGTAAKKLYAHEHEFPTDPRDLNPAVPDGLAMALAKMMAKRPTQRYQTPAELSHDLSLLVSASTSSSSVTALPHGLTSHHAGLPPLVQAVPRMPLVWLTAVALVVIATVLYFNSGNTAPQSSVAPWHELAAKKAELPPVVPYVTPAAHPETRSNRIADARGLAESLARQGEKALIQLQPGAIYDLRSLPEGIQFTGTELIVEPEPGPTDRSEFARPVLRILAGPPVEKMARPGTLNCRDVGRVVFRNVEIQIVERPATSDQPEDDPIGLLLTNVARTEIENCLIRTGVESRKGRSVGIAVERDGRTKPGSFVLRRSVIDVGVQGIGLRLPERTEVELSEDGFAPHQSAVLWVDDAEESTVAADGKPNLTIQSCTFMFDRGGSAVSVDQRAQCTLSLAANVFADTAAPDEKLMMPGDDPRAGQPVVLRADPSLDVFRLSNPEGQTPNAYYHVTSPVGETRGVQLASPPWAVADPRSLLASLNPWSAFHLDLNEKRLRVNRLPHVLGMVWTELPDRSPRPIYDVGWPPPKPSLPVKAKAGQRVVHPDAVPEDAGSRVYPTVAKAFEDLKAGETILIAQNGKVPVSSLPEKALRATIAPFDGFFPVLVPSEEAFRRPDASLFPLVDGELTLTGLHIQLVGRPAVVTMAGGTTCTIRNCTITLEEKDDETASLIVLTEPTREMKVGAADPANPQIHMENTLVHGRGKVVLLRSPRSFDWTADNCAFALDGAVLQSEAGVRDTPLPRAALRWKNVTATTTGALFDIRGSGQRTQGFDVSCDRCLLASCTRRRAVPPMVLVQETDGSNDPAATMTWRGDNANVYGNYDPLLEIRPLGAGRPVDWDAARWLRFTGETGRVGAVRFAIASLTPAKLRNLKPDDLRAELETSEPGVWRAIDAGADVVKLPKSAEKPQP</sequence>
<proteinExistence type="predicted"/>
<dbReference type="Gene3D" id="1.10.510.10">
    <property type="entry name" value="Transferase(Phosphotransferase) domain 1"/>
    <property type="match status" value="1"/>
</dbReference>
<keyword evidence="1" id="KW-0808">Transferase</keyword>
<keyword evidence="4 5" id="KW-0067">ATP-binding</keyword>
<reference evidence="8" key="1">
    <citation type="submission" date="2019-08" db="EMBL/GenBank/DDBJ databases">
        <title>Limnoglobus roseus gen. nov., sp. nov., a novel freshwater planctomycete with a giant genome from the family Gemmataceae.</title>
        <authorList>
            <person name="Kulichevskaya I.S."/>
            <person name="Naumoff D.G."/>
            <person name="Miroshnikov K."/>
            <person name="Ivanova A."/>
            <person name="Philippov D.A."/>
            <person name="Hakobyan A."/>
            <person name="Rijpstra I.C."/>
            <person name="Sinninghe Damste J.S."/>
            <person name="Liesack W."/>
            <person name="Dedysh S.N."/>
        </authorList>
    </citation>
    <scope>NUCLEOTIDE SEQUENCE [LARGE SCALE GENOMIC DNA]</scope>
    <source>
        <strain evidence="8">PX52</strain>
    </source>
</reference>
<evidence type="ECO:0000256" key="4">
    <source>
        <dbReference type="ARBA" id="ARBA00022840"/>
    </source>
</evidence>
<evidence type="ECO:0000313" key="7">
    <source>
        <dbReference type="EMBL" id="QEL19786.1"/>
    </source>
</evidence>
<dbReference type="AlphaFoldDB" id="A0A5C1AP43"/>
<keyword evidence="3 7" id="KW-0418">Kinase</keyword>
<evidence type="ECO:0000259" key="6">
    <source>
        <dbReference type="PROSITE" id="PS50011"/>
    </source>
</evidence>
<gene>
    <name evidence="7" type="ORF">PX52LOC_06865</name>
</gene>
<dbReference type="PROSITE" id="PS50011">
    <property type="entry name" value="PROTEIN_KINASE_DOM"/>
    <property type="match status" value="1"/>
</dbReference>
<keyword evidence="8" id="KW-1185">Reference proteome</keyword>
<dbReference type="Pfam" id="PF00069">
    <property type="entry name" value="Pkinase"/>
    <property type="match status" value="1"/>
</dbReference>
<dbReference type="Proteomes" id="UP000324974">
    <property type="component" value="Chromosome"/>
</dbReference>
<evidence type="ECO:0000256" key="5">
    <source>
        <dbReference type="PROSITE-ProRule" id="PRU10141"/>
    </source>
</evidence>